<dbReference type="EMBL" id="SNYM01000002">
    <property type="protein sequence ID" value="TDQ50354.1"/>
    <property type="molecule type" value="Genomic_DNA"/>
</dbReference>
<dbReference type="InterPro" id="IPR032092">
    <property type="entry name" value="PilW"/>
</dbReference>
<feature type="transmembrane region" description="Helical" evidence="1">
    <location>
        <begin position="12"/>
        <end position="37"/>
    </location>
</feature>
<name>A0A4R6V2M0_9GAMM</name>
<evidence type="ECO:0000256" key="1">
    <source>
        <dbReference type="SAM" id="Phobius"/>
    </source>
</evidence>
<gene>
    <name evidence="2" type="ORF">EV696_10234</name>
</gene>
<dbReference type="Pfam" id="PF16074">
    <property type="entry name" value="PilW"/>
    <property type="match status" value="1"/>
</dbReference>
<protein>
    <submittedName>
        <fullName evidence="2">Type IV pilus assembly protein PilW</fullName>
    </submittedName>
</protein>
<dbReference type="AlphaFoldDB" id="A0A4R6V2M0"/>
<reference evidence="2 3" key="1">
    <citation type="submission" date="2019-03" db="EMBL/GenBank/DDBJ databases">
        <title>Genomic Encyclopedia of Type Strains, Phase IV (KMG-IV): sequencing the most valuable type-strain genomes for metagenomic binning, comparative biology and taxonomic classification.</title>
        <authorList>
            <person name="Goeker M."/>
        </authorList>
    </citation>
    <scope>NUCLEOTIDE SEQUENCE [LARGE SCALE GENOMIC DNA]</scope>
    <source>
        <strain evidence="2 3">DSM 103792</strain>
    </source>
</reference>
<accession>A0A4R6V2M0</accession>
<dbReference type="OrthoDB" id="5296662at2"/>
<comment type="caution">
    <text evidence="2">The sequence shown here is derived from an EMBL/GenBank/DDBJ whole genome shotgun (WGS) entry which is preliminary data.</text>
</comment>
<keyword evidence="1" id="KW-0472">Membrane</keyword>
<evidence type="ECO:0000313" key="3">
    <source>
        <dbReference type="Proteomes" id="UP000295375"/>
    </source>
</evidence>
<keyword evidence="1" id="KW-0812">Transmembrane</keyword>
<keyword evidence="3" id="KW-1185">Reference proteome</keyword>
<dbReference type="Proteomes" id="UP000295375">
    <property type="component" value="Unassembled WGS sequence"/>
</dbReference>
<dbReference type="GO" id="GO:0043683">
    <property type="term" value="P:type IV pilus assembly"/>
    <property type="evidence" value="ECO:0007669"/>
    <property type="project" value="InterPro"/>
</dbReference>
<sequence>MSRRRYSKQQSGYTMVEMLIAGVLGLILLAGVGQLFIGSNQTFRMQRQLADIQDSGRFVLWMLKNDIEHYGLKLDASKVPDALDTAYWVDGGGNVSDSITVAFDGNADERDCAGSEVDDDDGDGFPEIQNRYYVQDGNFMCEGNGGGAAQPMISNVDAFQLLYGIDNDNDGVPNLYVPADEITTPQQVIAIRIALLIRGEENQSVPKQERSYQVADRVYVFDDKIPRRLFGVTILIRNRRQA</sequence>
<evidence type="ECO:0000313" key="2">
    <source>
        <dbReference type="EMBL" id="TDQ50354.1"/>
    </source>
</evidence>
<dbReference type="RefSeq" id="WP_133587445.1">
    <property type="nucleotide sequence ID" value="NZ_CP037953.1"/>
</dbReference>
<proteinExistence type="predicted"/>
<keyword evidence="1" id="KW-1133">Transmembrane helix</keyword>
<organism evidence="2 3">
    <name type="scientific">Permianibacter aggregans</name>
    <dbReference type="NCBI Taxonomy" id="1510150"/>
    <lineage>
        <taxon>Bacteria</taxon>
        <taxon>Pseudomonadati</taxon>
        <taxon>Pseudomonadota</taxon>
        <taxon>Gammaproteobacteria</taxon>
        <taxon>Pseudomonadales</taxon>
        <taxon>Pseudomonadaceae</taxon>
        <taxon>Permianibacter</taxon>
    </lineage>
</organism>